<sequence>MPTLEELAGDVAELDQVAMDGDGPEFARRFYLEEIIPSP</sequence>
<proteinExistence type="predicted"/>
<name>A0A2L0ELL2_SORCE</name>
<dbReference type="EMBL" id="CP012673">
    <property type="protein sequence ID" value="AUX40170.1"/>
    <property type="molecule type" value="Genomic_DNA"/>
</dbReference>
<gene>
    <name evidence="1" type="ORF">SOCE26_015690</name>
</gene>
<dbReference type="Proteomes" id="UP000238348">
    <property type="component" value="Chromosome"/>
</dbReference>
<reference evidence="1 2" key="1">
    <citation type="submission" date="2015-09" db="EMBL/GenBank/DDBJ databases">
        <title>Sorangium comparison.</title>
        <authorList>
            <person name="Zaburannyi N."/>
            <person name="Bunk B."/>
            <person name="Overmann J."/>
            <person name="Mueller R."/>
        </authorList>
    </citation>
    <scope>NUCLEOTIDE SEQUENCE [LARGE SCALE GENOMIC DNA]</scope>
    <source>
        <strain evidence="1 2">So ce26</strain>
    </source>
</reference>
<protein>
    <submittedName>
        <fullName evidence="1">Uncharacterized protein</fullName>
    </submittedName>
</protein>
<evidence type="ECO:0000313" key="2">
    <source>
        <dbReference type="Proteomes" id="UP000238348"/>
    </source>
</evidence>
<evidence type="ECO:0000313" key="1">
    <source>
        <dbReference type="EMBL" id="AUX40170.1"/>
    </source>
</evidence>
<accession>A0A2L0ELL2</accession>
<organism evidence="1 2">
    <name type="scientific">Sorangium cellulosum</name>
    <name type="common">Polyangium cellulosum</name>
    <dbReference type="NCBI Taxonomy" id="56"/>
    <lineage>
        <taxon>Bacteria</taxon>
        <taxon>Pseudomonadati</taxon>
        <taxon>Myxococcota</taxon>
        <taxon>Polyangia</taxon>
        <taxon>Polyangiales</taxon>
        <taxon>Polyangiaceae</taxon>
        <taxon>Sorangium</taxon>
    </lineage>
</organism>
<dbReference type="AlphaFoldDB" id="A0A2L0ELL2"/>